<organism evidence="1 2">
    <name type="scientific">Ralstonia solanacearum IPO1609</name>
    <dbReference type="NCBI Taxonomy" id="564066"/>
    <lineage>
        <taxon>Bacteria</taxon>
        <taxon>Pseudomonadati</taxon>
        <taxon>Pseudomonadota</taxon>
        <taxon>Betaproteobacteria</taxon>
        <taxon>Burkholderiales</taxon>
        <taxon>Burkholderiaceae</taxon>
        <taxon>Ralstonia</taxon>
        <taxon>Ralstonia solanacearum species complex</taxon>
    </lineage>
</organism>
<dbReference type="Proteomes" id="UP000053470">
    <property type="component" value="Unassembled WGS sequence"/>
</dbReference>
<reference evidence="1" key="1">
    <citation type="submission" date="2014-11" db="EMBL/GenBank/DDBJ databases">
        <authorList>
            <person name="Genoscope - CEA"/>
        </authorList>
    </citation>
    <scope>NUCLEOTIDE SEQUENCE</scope>
    <source>
        <strain evidence="1">IPO1609</strain>
    </source>
</reference>
<dbReference type="EMBL" id="LN651281">
    <property type="protein sequence ID" value="CEJ16467.1"/>
    <property type="molecule type" value="Genomic_DNA"/>
</dbReference>
<name>A0A7U7JCT5_RALSL</name>
<evidence type="ECO:0000313" key="1">
    <source>
        <dbReference type="EMBL" id="CEJ16467.1"/>
    </source>
</evidence>
<proteinExistence type="predicted"/>
<accession>A0A7U7JCT5</accession>
<dbReference type="AlphaFoldDB" id="A0A7U7JCT5"/>
<dbReference type="RefSeq" id="WP_003262822.1">
    <property type="nucleotide sequence ID" value="NZ_LN651281.1"/>
</dbReference>
<keyword evidence="2" id="KW-1185">Reference proteome</keyword>
<reference evidence="1" key="2">
    <citation type="submission" date="2022-04" db="EMBL/GenBank/DDBJ databases">
        <title>Genomic draft of R. solanacearum strain IPO1609, a phylotype IIB1/biovar 2/race 3 strain isolated from potato in Europe.</title>
        <authorList>
            <person name="Boucher C."/>
            <person name="Carrere S."/>
            <person name="Dossat C."/>
            <person name="Elbaz M."/>
            <person name="Genin S."/>
            <person name="Gouzy J."/>
            <person name="Prior P."/>
            <person name="Segurens B."/>
            <person name="Wincker P."/>
        </authorList>
    </citation>
    <scope>NUCLEOTIDE SEQUENCE</scope>
    <source>
        <strain evidence="1">IPO1609</strain>
    </source>
</reference>
<gene>
    <name evidence="1" type="ORF">RSIPO_03164</name>
</gene>
<sequence length="245" mass="27335">MQPQTLSTPRASRRRGRISLQYLDEGQQHRLRAGFHAIAGRSIYQWDEVQPYQADVLVLGPEAAGASTAAPIKIWLCEQPPNGSADDAFQLPHAFSTHDLWGTLDRIALRLMDMPRRRSAATSVECPMTRAAAAAGTADSEPTYRLFRWVTLEAPFHAQHFRRAMAAMTSRDVSLRWLTTYGGLELEEARLLLGTLSQMGVLQISTRHDAASAAPPVHAQASRSRFFDLVGRWLHGSRQRLHTGR</sequence>
<evidence type="ECO:0000313" key="2">
    <source>
        <dbReference type="Proteomes" id="UP000053470"/>
    </source>
</evidence>
<protein>
    <submittedName>
        <fullName evidence="1">Uncharacterized protein</fullName>
    </submittedName>
</protein>